<dbReference type="HOGENOM" id="CLU_2739139_0_0_6"/>
<gene>
    <name evidence="1" type="ORF">XPG1_0130</name>
</gene>
<evidence type="ECO:0000313" key="1">
    <source>
        <dbReference type="EMBL" id="CDG19785.1"/>
    </source>
</evidence>
<dbReference type="EMBL" id="FO704551">
    <property type="protein sequence ID" value="CDG19785.1"/>
    <property type="molecule type" value="Genomic_DNA"/>
</dbReference>
<accession>A0A068R134</accession>
<dbReference type="Proteomes" id="UP000032735">
    <property type="component" value="Chromosome"/>
</dbReference>
<sequence>MKCPCRITNTGVIHGKLDDLLFYTRMASPVSVFELEGSTTGLAIISLMPTFSFTVFFNRRGLATKPTLHFN</sequence>
<protein>
    <submittedName>
        <fullName evidence="1">Uncharacterized protein</fullName>
    </submittedName>
</protein>
<keyword evidence="2" id="KW-1185">Reference proteome</keyword>
<dbReference type="AlphaFoldDB" id="A0A068R134"/>
<evidence type="ECO:0000313" key="2">
    <source>
        <dbReference type="Proteomes" id="UP000032735"/>
    </source>
</evidence>
<dbReference type="KEGG" id="xpo:XPG1_0130"/>
<name>A0A068R134_9GAMM</name>
<organism evidence="1 2">
    <name type="scientific">Xenorhabdus poinarii G6</name>
    <dbReference type="NCBI Taxonomy" id="1354304"/>
    <lineage>
        <taxon>Bacteria</taxon>
        <taxon>Pseudomonadati</taxon>
        <taxon>Pseudomonadota</taxon>
        <taxon>Gammaproteobacteria</taxon>
        <taxon>Enterobacterales</taxon>
        <taxon>Morganellaceae</taxon>
        <taxon>Xenorhabdus</taxon>
    </lineage>
</organism>
<reference evidence="1 2" key="1">
    <citation type="submission" date="2013-07" db="EMBL/GenBank/DDBJ databases">
        <authorList>
            <person name="Genoscope - CEA"/>
        </authorList>
    </citation>
    <scope>NUCLEOTIDE SEQUENCE [LARGE SCALE GENOMIC DNA]</scope>
    <source>
        <strain evidence="1 2">G6</strain>
    </source>
</reference>
<proteinExistence type="predicted"/>